<proteinExistence type="predicted"/>
<evidence type="ECO:0000313" key="1">
    <source>
        <dbReference type="EMBL" id="KTD03953.1"/>
    </source>
</evidence>
<gene>
    <name evidence="1" type="ORF">Lgee_0403</name>
</gene>
<sequence length="212" mass="23835">TNKMGIALIFPEFCSSAPDLSKLHQQLKEKIVAANIEDLKEKMQAVEVPIYRLSDYSLQKYVSTNIIQILKIIFSDANVPGSLLSLVPGLVGLVTIQGIENTERDELANYINNNDIDPYSVAMRSIGYLSSDIEIPAVSKTQATFFGQEENCEQHEKIQINLTIQISVPKCFNHAFDMCFTALRLPMERALSLPRDNFALFESQRKTTSLDM</sequence>
<keyword evidence="2" id="KW-1185">Reference proteome</keyword>
<dbReference type="RefSeq" id="WP_058387067.1">
    <property type="nucleotide sequence ID" value="NZ_LNYC01000008.1"/>
</dbReference>
<name>A0A0W0U826_9GAMM</name>
<comment type="caution">
    <text evidence="1">The sequence shown here is derived from an EMBL/GenBank/DDBJ whole genome shotgun (WGS) entry which is preliminary data.</text>
</comment>
<organism evidence="1 2">
    <name type="scientific">Legionella geestiana</name>
    <dbReference type="NCBI Taxonomy" id="45065"/>
    <lineage>
        <taxon>Bacteria</taxon>
        <taxon>Pseudomonadati</taxon>
        <taxon>Pseudomonadota</taxon>
        <taxon>Gammaproteobacteria</taxon>
        <taxon>Legionellales</taxon>
        <taxon>Legionellaceae</taxon>
        <taxon>Legionella</taxon>
    </lineage>
</organism>
<dbReference type="PATRIC" id="fig|45065.4.peg.427"/>
<protein>
    <submittedName>
        <fullName evidence="1">Uncharacterized protein</fullName>
    </submittedName>
</protein>
<dbReference type="Proteomes" id="UP000054785">
    <property type="component" value="Unassembled WGS sequence"/>
</dbReference>
<evidence type="ECO:0000313" key="2">
    <source>
        <dbReference type="Proteomes" id="UP000054785"/>
    </source>
</evidence>
<reference evidence="1 2" key="1">
    <citation type="submission" date="2015-11" db="EMBL/GenBank/DDBJ databases">
        <title>Genomic analysis of 38 Legionella species identifies large and diverse effector repertoires.</title>
        <authorList>
            <person name="Burstein D."/>
            <person name="Amaro F."/>
            <person name="Zusman T."/>
            <person name="Lifshitz Z."/>
            <person name="Cohen O."/>
            <person name="Gilbert J.A."/>
            <person name="Pupko T."/>
            <person name="Shuman H.A."/>
            <person name="Segal G."/>
        </authorList>
    </citation>
    <scope>NUCLEOTIDE SEQUENCE [LARGE SCALE GENOMIC DNA]</scope>
    <source>
        <strain evidence="1 2">ATCC 49504</strain>
    </source>
</reference>
<accession>A0A0W0U826</accession>
<dbReference type="EMBL" id="LNYC01000008">
    <property type="protein sequence ID" value="KTD03953.1"/>
    <property type="molecule type" value="Genomic_DNA"/>
</dbReference>
<feature type="non-terminal residue" evidence="1">
    <location>
        <position position="1"/>
    </location>
</feature>
<dbReference type="AlphaFoldDB" id="A0A0W0U826"/>